<reference evidence="2" key="1">
    <citation type="submission" date="2020-07" db="EMBL/GenBank/DDBJ databases">
        <title>Severe corrosion of carbon steel in oil field produced water can be linked to methanogenic archaea containing a special type of NiFe hydrogenase.</title>
        <authorList>
            <person name="Lahme S."/>
            <person name="Mand J."/>
            <person name="Longwell J."/>
            <person name="Smith R."/>
            <person name="Enning D."/>
        </authorList>
    </citation>
    <scope>NUCLEOTIDE SEQUENCE</scope>
    <source>
        <strain evidence="2">MIC098Bin5</strain>
    </source>
</reference>
<dbReference type="GO" id="GO:0008168">
    <property type="term" value="F:methyltransferase activity"/>
    <property type="evidence" value="ECO:0007669"/>
    <property type="project" value="UniProtKB-KW"/>
</dbReference>
<evidence type="ECO:0000259" key="1">
    <source>
        <dbReference type="Pfam" id="PF13649"/>
    </source>
</evidence>
<dbReference type="CDD" id="cd02440">
    <property type="entry name" value="AdoMet_MTases"/>
    <property type="match status" value="1"/>
</dbReference>
<accession>A0A8T3W559</accession>
<dbReference type="InterPro" id="IPR050723">
    <property type="entry name" value="CFA/CMAS"/>
</dbReference>
<protein>
    <submittedName>
        <fullName evidence="2">Methyltransferase domain-containing protein</fullName>
    </submittedName>
</protein>
<keyword evidence="2" id="KW-0808">Transferase</keyword>
<feature type="domain" description="Methyltransferase" evidence="1">
    <location>
        <begin position="66"/>
        <end position="153"/>
    </location>
</feature>
<dbReference type="EMBL" id="JACCQJ010000001">
    <property type="protein sequence ID" value="MBG0768450.1"/>
    <property type="molecule type" value="Genomic_DNA"/>
</dbReference>
<comment type="caution">
    <text evidence="2">The sequence shown here is derived from an EMBL/GenBank/DDBJ whole genome shotgun (WGS) entry which is preliminary data.</text>
</comment>
<organism evidence="2 3">
    <name type="scientific">Methanococcus maripaludis</name>
    <name type="common">Methanococcus deltae</name>
    <dbReference type="NCBI Taxonomy" id="39152"/>
    <lineage>
        <taxon>Archaea</taxon>
        <taxon>Methanobacteriati</taxon>
        <taxon>Methanobacteriota</taxon>
        <taxon>Methanomada group</taxon>
        <taxon>Methanococci</taxon>
        <taxon>Methanococcales</taxon>
        <taxon>Methanococcaceae</taxon>
        <taxon>Methanococcus</taxon>
    </lineage>
</organism>
<dbReference type="PANTHER" id="PTHR43667:SF2">
    <property type="entry name" value="FATTY ACID C-METHYL TRANSFERASE"/>
    <property type="match status" value="1"/>
</dbReference>
<dbReference type="Gene3D" id="3.40.50.150">
    <property type="entry name" value="Vaccinia Virus protein VP39"/>
    <property type="match status" value="1"/>
</dbReference>
<dbReference type="PANTHER" id="PTHR43667">
    <property type="entry name" value="CYCLOPROPANE-FATTY-ACYL-PHOSPHOLIPID SYNTHASE"/>
    <property type="match status" value="1"/>
</dbReference>
<dbReference type="Proteomes" id="UP000714405">
    <property type="component" value="Unassembled WGS sequence"/>
</dbReference>
<evidence type="ECO:0000313" key="3">
    <source>
        <dbReference type="Proteomes" id="UP000714405"/>
    </source>
</evidence>
<dbReference type="SUPFAM" id="SSF53335">
    <property type="entry name" value="S-adenosyl-L-methionine-dependent methyltransferases"/>
    <property type="match status" value="1"/>
</dbReference>
<dbReference type="Pfam" id="PF13649">
    <property type="entry name" value="Methyltransf_25"/>
    <property type="match status" value="1"/>
</dbReference>
<gene>
    <name evidence="2" type="ORF">H0S71_00900</name>
</gene>
<dbReference type="GO" id="GO:0032259">
    <property type="term" value="P:methylation"/>
    <property type="evidence" value="ECO:0007669"/>
    <property type="project" value="UniProtKB-KW"/>
</dbReference>
<name>A0A8T3W559_METMI</name>
<dbReference type="AlphaFoldDB" id="A0A8T3W559"/>
<dbReference type="InterPro" id="IPR029063">
    <property type="entry name" value="SAM-dependent_MTases_sf"/>
</dbReference>
<keyword evidence="2" id="KW-0489">Methyltransferase</keyword>
<sequence length="286" mass="33715">MEVDWAEHYRKNHAKTQFKSEMESKNFWDTFSKNYAKNVLSKKNNGVKNNIEYLKNEFKIDKNTSILEIGPGPGTYTMPLAREVKEITVVEQSTGMIDILKNRMKEEGIDNINIINKRWDDFKLDADINPDIVFSSYSLGVDDMESALKKMNNYAEKYCCILTFGTRQAWRPIYNKIGESILEPDPKRKEYGMTYILIYNILYQLGIYADVKISEKPFLQTFENLDEAAEHYLDRFRARGELNLNNEQYSKIKEILSNELTKTEDSWKFEKNSKEALIWWKKEQNI</sequence>
<dbReference type="InterPro" id="IPR041698">
    <property type="entry name" value="Methyltransf_25"/>
</dbReference>
<evidence type="ECO:0000313" key="2">
    <source>
        <dbReference type="EMBL" id="MBG0768450.1"/>
    </source>
</evidence>
<proteinExistence type="predicted"/>